<evidence type="ECO:0000313" key="2">
    <source>
        <dbReference type="Proteomes" id="UP000002630"/>
    </source>
</evidence>
<name>D8LC45_ECTSI</name>
<dbReference type="InParanoid" id="D8LC45"/>
<sequence length="195" mass="21383">MFDPGLCSWRDVYKAIPNRGQGDCGPLSVIFLALHRGGMDAHTAQCVLSTQRKELADFILLCRELIVEYQAATGEGGGFFVGQSDSDKPDADIKSMAKSTADICTLEDWKRVTLCPGGYLDDKALVILGKLLLREVIQLVKEDGIVGERIVDAREPSALLGANLVLHRGAHFEALLPKVRTAVVVTNREWKLYVT</sequence>
<proteinExistence type="predicted"/>
<dbReference type="EMBL" id="FN649733">
    <property type="protein sequence ID" value="CBN79228.1"/>
    <property type="molecule type" value="Genomic_DNA"/>
</dbReference>
<dbReference type="EMBL" id="FN647683">
    <property type="protein sequence ID" value="CBN79228.1"/>
    <property type="molecule type" value="Genomic_DNA"/>
</dbReference>
<dbReference type="AlphaFoldDB" id="D8LC45"/>
<dbReference type="Proteomes" id="UP000002630">
    <property type="component" value="Linkage Group LG08"/>
</dbReference>
<evidence type="ECO:0000313" key="1">
    <source>
        <dbReference type="EMBL" id="CBN79228.1"/>
    </source>
</evidence>
<reference evidence="1 2" key="1">
    <citation type="journal article" date="2010" name="Nature">
        <title>The Ectocarpus genome and the independent evolution of multicellularity in brown algae.</title>
        <authorList>
            <person name="Cock J.M."/>
            <person name="Sterck L."/>
            <person name="Rouze P."/>
            <person name="Scornet D."/>
            <person name="Allen A.E."/>
            <person name="Amoutzias G."/>
            <person name="Anthouard V."/>
            <person name="Artiguenave F."/>
            <person name="Aury J.M."/>
            <person name="Badger J.H."/>
            <person name="Beszteri B."/>
            <person name="Billiau K."/>
            <person name="Bonnet E."/>
            <person name="Bothwell J.H."/>
            <person name="Bowler C."/>
            <person name="Boyen C."/>
            <person name="Brownlee C."/>
            <person name="Carrano C.J."/>
            <person name="Charrier B."/>
            <person name="Cho G.Y."/>
            <person name="Coelho S.M."/>
            <person name="Collen J."/>
            <person name="Corre E."/>
            <person name="Da Silva C."/>
            <person name="Delage L."/>
            <person name="Delaroque N."/>
            <person name="Dittami S.M."/>
            <person name="Doulbeau S."/>
            <person name="Elias M."/>
            <person name="Farnham G."/>
            <person name="Gachon C.M."/>
            <person name="Gschloessl B."/>
            <person name="Heesch S."/>
            <person name="Jabbari K."/>
            <person name="Jubin C."/>
            <person name="Kawai H."/>
            <person name="Kimura K."/>
            <person name="Kloareg B."/>
            <person name="Kupper F.C."/>
            <person name="Lang D."/>
            <person name="Le Bail A."/>
            <person name="Leblanc C."/>
            <person name="Lerouge P."/>
            <person name="Lohr M."/>
            <person name="Lopez P.J."/>
            <person name="Martens C."/>
            <person name="Maumus F."/>
            <person name="Michel G."/>
            <person name="Miranda-Saavedra D."/>
            <person name="Morales J."/>
            <person name="Moreau H."/>
            <person name="Motomura T."/>
            <person name="Nagasato C."/>
            <person name="Napoli C.A."/>
            <person name="Nelson D.R."/>
            <person name="Nyvall-Collen P."/>
            <person name="Peters A.F."/>
            <person name="Pommier C."/>
            <person name="Potin P."/>
            <person name="Poulain J."/>
            <person name="Quesneville H."/>
            <person name="Read B."/>
            <person name="Rensing S.A."/>
            <person name="Ritter A."/>
            <person name="Rousvoal S."/>
            <person name="Samanta M."/>
            <person name="Samson G."/>
            <person name="Schroeder D.C."/>
            <person name="Segurens B."/>
            <person name="Strittmatter M."/>
            <person name="Tonon T."/>
            <person name="Tregear J.W."/>
            <person name="Valentin K."/>
            <person name="von Dassow P."/>
            <person name="Yamagishi T."/>
            <person name="Van de Peer Y."/>
            <person name="Wincker P."/>
        </authorList>
    </citation>
    <scope>NUCLEOTIDE SEQUENCE [LARGE SCALE GENOMIC DNA]</scope>
    <source>
        <strain evidence="2">Ec32 / CCAP1310/4</strain>
    </source>
</reference>
<dbReference type="OrthoDB" id="10401533at2759"/>
<organism evidence="1 2">
    <name type="scientific">Ectocarpus siliculosus</name>
    <name type="common">Brown alga</name>
    <name type="synonym">Conferva siliculosa</name>
    <dbReference type="NCBI Taxonomy" id="2880"/>
    <lineage>
        <taxon>Eukaryota</taxon>
        <taxon>Sar</taxon>
        <taxon>Stramenopiles</taxon>
        <taxon>Ochrophyta</taxon>
        <taxon>PX clade</taxon>
        <taxon>Phaeophyceae</taxon>
        <taxon>Ectocarpales</taxon>
        <taxon>Ectocarpaceae</taxon>
        <taxon>Ectocarpus</taxon>
    </lineage>
</organism>
<gene>
    <name evidence="1" type="ORF">Esi_0010_0165</name>
</gene>
<protein>
    <submittedName>
        <fullName evidence="1">Uncharacterized protein</fullName>
    </submittedName>
</protein>
<keyword evidence="2" id="KW-1185">Reference proteome</keyword>
<accession>D8LC45</accession>